<evidence type="ECO:0000256" key="10">
    <source>
        <dbReference type="ARBA" id="ARBA00023242"/>
    </source>
</evidence>
<evidence type="ECO:0000256" key="7">
    <source>
        <dbReference type="ARBA" id="ARBA00023002"/>
    </source>
</evidence>
<dbReference type="AlphaFoldDB" id="A0A9Q1BMT6"/>
<dbReference type="InterPro" id="IPR014710">
    <property type="entry name" value="RmlC-like_jellyroll"/>
</dbReference>
<reference evidence="14" key="1">
    <citation type="submission" date="2021-10" db="EMBL/GenBank/DDBJ databases">
        <title>Tropical sea cucumber genome reveals ecological adaptation and Cuvierian tubules defense mechanism.</title>
        <authorList>
            <person name="Chen T."/>
        </authorList>
    </citation>
    <scope>NUCLEOTIDE SEQUENCE</scope>
    <source>
        <strain evidence="14">Nanhai2018</strain>
        <tissue evidence="14">Muscle</tissue>
    </source>
</reference>
<organism evidence="14 15">
    <name type="scientific">Holothuria leucospilota</name>
    <name type="common">Black long sea cucumber</name>
    <name type="synonym">Mertensiothuria leucospilota</name>
    <dbReference type="NCBI Taxonomy" id="206669"/>
    <lineage>
        <taxon>Eukaryota</taxon>
        <taxon>Metazoa</taxon>
        <taxon>Echinodermata</taxon>
        <taxon>Eleutherozoa</taxon>
        <taxon>Echinozoa</taxon>
        <taxon>Holothuroidea</taxon>
        <taxon>Aspidochirotacea</taxon>
        <taxon>Aspidochirotida</taxon>
        <taxon>Holothuriidae</taxon>
        <taxon>Holothuria</taxon>
    </lineage>
</organism>
<dbReference type="PANTHER" id="PTHR12461:SF99">
    <property type="entry name" value="BIFUNCTIONAL PEPTIDASE AND (3S)-LYSYL HYDROXYLASE JMJD7"/>
    <property type="match status" value="1"/>
</dbReference>
<evidence type="ECO:0000256" key="4">
    <source>
        <dbReference type="ARBA" id="ARBA00022490"/>
    </source>
</evidence>
<dbReference type="FunFam" id="2.60.120.10:FF:000059">
    <property type="entry name" value="jmjC domain-containing protein 7"/>
    <property type="match status" value="1"/>
</dbReference>
<dbReference type="Pfam" id="PF13621">
    <property type="entry name" value="Cupin_8"/>
    <property type="match status" value="1"/>
</dbReference>
<evidence type="ECO:0000256" key="5">
    <source>
        <dbReference type="ARBA" id="ARBA00022723"/>
    </source>
</evidence>
<dbReference type="GO" id="GO:0005634">
    <property type="term" value="C:nucleus"/>
    <property type="evidence" value="ECO:0007669"/>
    <property type="project" value="UniProtKB-SubCell"/>
</dbReference>
<comment type="subcellular location">
    <subcellularLocation>
        <location evidence="3">Cytoplasm</location>
    </subcellularLocation>
    <subcellularLocation>
        <location evidence="2">Nucleus</location>
    </subcellularLocation>
</comment>
<dbReference type="PANTHER" id="PTHR12461">
    <property type="entry name" value="HYPOXIA-INDUCIBLE FACTOR 1 ALPHA INHIBITOR-RELATED"/>
    <property type="match status" value="1"/>
</dbReference>
<keyword evidence="4" id="KW-0963">Cytoplasm</keyword>
<dbReference type="OrthoDB" id="415358at2759"/>
<accession>A0A9Q1BMT6</accession>
<keyword evidence="8" id="KW-0408">Iron</keyword>
<keyword evidence="6" id="KW-0378">Hydrolase</keyword>
<proteinExistence type="predicted"/>
<dbReference type="InterPro" id="IPR041667">
    <property type="entry name" value="Cupin_8"/>
</dbReference>
<evidence type="ECO:0000256" key="9">
    <source>
        <dbReference type="ARBA" id="ARBA00023157"/>
    </source>
</evidence>
<gene>
    <name evidence="14" type="ORF">HOLleu_28926</name>
</gene>
<evidence type="ECO:0000256" key="2">
    <source>
        <dbReference type="ARBA" id="ARBA00004123"/>
    </source>
</evidence>
<dbReference type="EMBL" id="JAIZAY010000014">
    <property type="protein sequence ID" value="KAJ8029515.1"/>
    <property type="molecule type" value="Genomic_DNA"/>
</dbReference>
<dbReference type="Proteomes" id="UP001152320">
    <property type="component" value="Chromosome 14"/>
</dbReference>
<evidence type="ECO:0000259" key="13">
    <source>
        <dbReference type="PROSITE" id="PS51184"/>
    </source>
</evidence>
<evidence type="ECO:0000256" key="6">
    <source>
        <dbReference type="ARBA" id="ARBA00022801"/>
    </source>
</evidence>
<dbReference type="EC" id="1.14.11.63" evidence="11"/>
<keyword evidence="15" id="KW-1185">Reference proteome</keyword>
<keyword evidence="5" id="KW-0479">Metal-binding</keyword>
<evidence type="ECO:0000256" key="8">
    <source>
        <dbReference type="ARBA" id="ARBA00023004"/>
    </source>
</evidence>
<comment type="caution">
    <text evidence="14">The sequence shown here is derived from an EMBL/GenBank/DDBJ whole genome shotgun (WGS) entry which is preliminary data.</text>
</comment>
<evidence type="ECO:0000256" key="3">
    <source>
        <dbReference type="ARBA" id="ARBA00004496"/>
    </source>
</evidence>
<evidence type="ECO:0000256" key="11">
    <source>
        <dbReference type="ARBA" id="ARBA00066577"/>
    </source>
</evidence>
<keyword evidence="10" id="KW-0539">Nucleus</keyword>
<sequence length="320" mass="37450">MDGDERSVSELFDYFEALSREARELYLGQTVPILEKPPSPLRFHREWVSPNKPVIIKNAVTSWPALEKWDLNYLSQILQNKKVSVAVTPNGLADAVYEDHFVLPEERKIKFEEFVHLLEHQNNKDGIFYIQQQDSNLIREFPELLCDVDPEISWASEALNKKPDAVNLWIGSQESVSSMHKDHFENLYVVITGAKHFILHPPTDQPFIPYEEFPVASYKEISEGHFEIEPSNPASVVKWIPVDPKKPDLLKWPLYSKVQPFHCTVHPGEMLYLPSMWYHHVSQDKNTIAVNYWYDMEFDIKFNYFQFVEKLTTSLKNVKR</sequence>
<dbReference type="GO" id="GO:0046872">
    <property type="term" value="F:metal ion binding"/>
    <property type="evidence" value="ECO:0007669"/>
    <property type="project" value="UniProtKB-KW"/>
</dbReference>
<dbReference type="GO" id="GO:0005737">
    <property type="term" value="C:cytoplasm"/>
    <property type="evidence" value="ECO:0007669"/>
    <property type="project" value="UniProtKB-SubCell"/>
</dbReference>
<evidence type="ECO:0000256" key="12">
    <source>
        <dbReference type="ARBA" id="ARBA00071397"/>
    </source>
</evidence>
<dbReference type="SMART" id="SM00558">
    <property type="entry name" value="JmjC"/>
    <property type="match status" value="1"/>
</dbReference>
<feature type="domain" description="JmjC" evidence="13">
    <location>
        <begin position="130"/>
        <end position="309"/>
    </location>
</feature>
<evidence type="ECO:0000313" key="15">
    <source>
        <dbReference type="Proteomes" id="UP001152320"/>
    </source>
</evidence>
<name>A0A9Q1BMT6_HOLLE</name>
<protein>
    <recommendedName>
        <fullName evidence="12">Bifunctional peptidase and (3S)-lysyl hydroxylase JMJD7</fullName>
        <ecNumber evidence="11">1.14.11.63</ecNumber>
    </recommendedName>
</protein>
<dbReference type="SUPFAM" id="SSF51197">
    <property type="entry name" value="Clavaminate synthase-like"/>
    <property type="match status" value="1"/>
</dbReference>
<comment type="cofactor">
    <cofactor evidence="1">
        <name>Fe(2+)</name>
        <dbReference type="ChEBI" id="CHEBI:29033"/>
    </cofactor>
</comment>
<dbReference type="GO" id="GO:0106155">
    <property type="term" value="F:peptidyl-lysine 3-dioxygenase activity"/>
    <property type="evidence" value="ECO:0007669"/>
    <property type="project" value="UniProtKB-EC"/>
</dbReference>
<keyword evidence="7" id="KW-0560">Oxidoreductase</keyword>
<dbReference type="Gene3D" id="2.60.120.10">
    <property type="entry name" value="Jelly Rolls"/>
    <property type="match status" value="1"/>
</dbReference>
<dbReference type="InterPro" id="IPR003347">
    <property type="entry name" value="JmjC_dom"/>
</dbReference>
<evidence type="ECO:0000313" key="14">
    <source>
        <dbReference type="EMBL" id="KAJ8029515.1"/>
    </source>
</evidence>
<keyword evidence="9" id="KW-1015">Disulfide bond</keyword>
<evidence type="ECO:0000256" key="1">
    <source>
        <dbReference type="ARBA" id="ARBA00001954"/>
    </source>
</evidence>
<dbReference type="PROSITE" id="PS51184">
    <property type="entry name" value="JMJC"/>
    <property type="match status" value="1"/>
</dbReference>
<dbReference type="GO" id="GO:0016787">
    <property type="term" value="F:hydrolase activity"/>
    <property type="evidence" value="ECO:0007669"/>
    <property type="project" value="UniProtKB-KW"/>
</dbReference>